<keyword evidence="2" id="KW-0472">Membrane</keyword>
<evidence type="ECO:0000313" key="3">
    <source>
        <dbReference type="EMBL" id="OKP12721.1"/>
    </source>
</evidence>
<feature type="region of interest" description="Disordered" evidence="1">
    <location>
        <begin position="190"/>
        <end position="228"/>
    </location>
</feature>
<feature type="transmembrane region" description="Helical" evidence="2">
    <location>
        <begin position="236"/>
        <end position="257"/>
    </location>
</feature>
<accession>A0A1Q5UJR4</accession>
<evidence type="ECO:0000256" key="2">
    <source>
        <dbReference type="SAM" id="Phobius"/>
    </source>
</evidence>
<keyword evidence="2" id="KW-1133">Transmembrane helix</keyword>
<keyword evidence="2" id="KW-0812">Transmembrane</keyword>
<name>A0A1Q5UJR4_9EURO</name>
<sequence>MSTSAIIYPADTHIGTVTSFIPLTTTWTAPSGCYTKYRLDGPSLMAFDPAYGLDVETGLVCAPPAMTTWWEQGLLGGGGGGDSYRTRISIGPISCPKDWPLLASSTKDSSSVLSLCCPSGFYLADAVPGSVGGNCLSDVSSGMVLTYGSTASGDSTSWAMATTTLTASSTVGAIGIQGWNIKYQTTATSTSTTSTTTQSSSTTPTTSTTASAASQNLPTSSSSSGSGLTIGAKTGIGVGVGVGAIGVIALLAAFYLFRKRNQGTEPELAQSLYPHYSQPPSMSVPPAEYYQPQYPAELNAIKLRPGEGGNPPAELPSRNWASRSGVS</sequence>
<feature type="region of interest" description="Disordered" evidence="1">
    <location>
        <begin position="302"/>
        <end position="327"/>
    </location>
</feature>
<dbReference type="EMBL" id="MNBE01000182">
    <property type="protein sequence ID" value="OKP12721.1"/>
    <property type="molecule type" value="Genomic_DNA"/>
</dbReference>
<dbReference type="AlphaFoldDB" id="A0A1Q5UJR4"/>
<evidence type="ECO:0000256" key="1">
    <source>
        <dbReference type="SAM" id="MobiDB-lite"/>
    </source>
</evidence>
<dbReference type="OrthoDB" id="4369169at2759"/>
<proteinExistence type="predicted"/>
<evidence type="ECO:0000313" key="4">
    <source>
        <dbReference type="Proteomes" id="UP000186955"/>
    </source>
</evidence>
<comment type="caution">
    <text evidence="3">The sequence shown here is derived from an EMBL/GenBank/DDBJ whole genome shotgun (WGS) entry which is preliminary data.</text>
</comment>
<dbReference type="Proteomes" id="UP000186955">
    <property type="component" value="Unassembled WGS sequence"/>
</dbReference>
<dbReference type="STRING" id="1316194.A0A1Q5UJR4"/>
<gene>
    <name evidence="3" type="ORF">PENSUB_1661</name>
</gene>
<keyword evidence="4" id="KW-1185">Reference proteome</keyword>
<organism evidence="3 4">
    <name type="scientific">Penicillium subrubescens</name>
    <dbReference type="NCBI Taxonomy" id="1316194"/>
    <lineage>
        <taxon>Eukaryota</taxon>
        <taxon>Fungi</taxon>
        <taxon>Dikarya</taxon>
        <taxon>Ascomycota</taxon>
        <taxon>Pezizomycotina</taxon>
        <taxon>Eurotiomycetes</taxon>
        <taxon>Eurotiomycetidae</taxon>
        <taxon>Eurotiales</taxon>
        <taxon>Aspergillaceae</taxon>
        <taxon>Penicillium</taxon>
    </lineage>
</organism>
<reference evidence="3 4" key="1">
    <citation type="submission" date="2016-10" db="EMBL/GenBank/DDBJ databases">
        <title>Genome sequence of the ascomycete fungus Penicillium subrubescens.</title>
        <authorList>
            <person name="De Vries R.P."/>
            <person name="Peng M."/>
            <person name="Dilokpimol A."/>
            <person name="Hilden K."/>
            <person name="Makela M.R."/>
            <person name="Grigoriev I."/>
            <person name="Riley R."/>
            <person name="Granchi Z."/>
        </authorList>
    </citation>
    <scope>NUCLEOTIDE SEQUENCE [LARGE SCALE GENOMIC DNA]</scope>
    <source>
        <strain evidence="3 4">CBS 132785</strain>
    </source>
</reference>
<protein>
    <recommendedName>
        <fullName evidence="5">Carcinoembryonic antigen-related cell adhesion molecule 1</fullName>
    </recommendedName>
</protein>
<evidence type="ECO:0008006" key="5">
    <source>
        <dbReference type="Google" id="ProtNLM"/>
    </source>
</evidence>